<evidence type="ECO:0000256" key="11">
    <source>
        <dbReference type="ARBA" id="ARBA00023141"/>
    </source>
</evidence>
<reference evidence="23 24" key="1">
    <citation type="submission" date="2022-03" db="EMBL/GenBank/DDBJ databases">
        <title>Complete genome sequence of Lysobacter capsici VKM B-2533 and Lysobacter gummosus 10.1.1, promising sources of lytic agents.</title>
        <authorList>
            <person name="Tarlachkov S.V."/>
            <person name="Kudryakova I.V."/>
            <person name="Afoshin A.S."/>
            <person name="Leontyevskaya E.A."/>
            <person name="Leontyevskaya N.V."/>
        </authorList>
    </citation>
    <scope>NUCLEOTIDE SEQUENCE [LARGE SCALE GENOMIC DNA]</scope>
    <source>
        <strain evidence="23 24">10.1.1</strain>
    </source>
</reference>
<evidence type="ECO:0000259" key="20">
    <source>
        <dbReference type="PROSITE" id="PS51168"/>
    </source>
</evidence>
<dbReference type="InterPro" id="IPR036263">
    <property type="entry name" value="Chorismate_II_sf"/>
</dbReference>
<comment type="subcellular location">
    <subcellularLocation>
        <location evidence="3">Cytoplasm</location>
    </subcellularLocation>
</comment>
<comment type="catalytic activity">
    <reaction evidence="18">
        <text>prephenate + H(+) = 3-phenylpyruvate + CO2 + H2O</text>
        <dbReference type="Rhea" id="RHEA:21648"/>
        <dbReference type="ChEBI" id="CHEBI:15377"/>
        <dbReference type="ChEBI" id="CHEBI:15378"/>
        <dbReference type="ChEBI" id="CHEBI:16526"/>
        <dbReference type="ChEBI" id="CHEBI:18005"/>
        <dbReference type="ChEBI" id="CHEBI:29934"/>
        <dbReference type="EC" id="4.2.1.51"/>
    </reaction>
</comment>
<evidence type="ECO:0000256" key="6">
    <source>
        <dbReference type="ARBA" id="ARBA00012404"/>
    </source>
</evidence>
<comment type="catalytic activity">
    <reaction evidence="1">
        <text>chorismate = prephenate</text>
        <dbReference type="Rhea" id="RHEA:13897"/>
        <dbReference type="ChEBI" id="CHEBI:29748"/>
        <dbReference type="ChEBI" id="CHEBI:29934"/>
        <dbReference type="EC" id="5.4.99.5"/>
    </reaction>
</comment>
<dbReference type="InterPro" id="IPR018528">
    <property type="entry name" value="Preph_deHydtase_CS"/>
</dbReference>
<evidence type="ECO:0000259" key="21">
    <source>
        <dbReference type="PROSITE" id="PS51171"/>
    </source>
</evidence>
<keyword evidence="9" id="KW-0963">Cytoplasm</keyword>
<evidence type="ECO:0000256" key="19">
    <source>
        <dbReference type="SAM" id="MobiDB-lite"/>
    </source>
</evidence>
<evidence type="ECO:0000256" key="18">
    <source>
        <dbReference type="ARBA" id="ARBA00047848"/>
    </source>
</evidence>
<dbReference type="EMBL" id="CP093547">
    <property type="protein sequence ID" value="UNP27603.1"/>
    <property type="molecule type" value="Genomic_DNA"/>
</dbReference>
<dbReference type="PROSITE" id="PS51168">
    <property type="entry name" value="CHORISMATE_MUT_2"/>
    <property type="match status" value="1"/>
</dbReference>
<keyword evidence="10" id="KW-0028">Amino-acid biosynthesis</keyword>
<dbReference type="Proteomes" id="UP000829194">
    <property type="component" value="Chromosome"/>
</dbReference>
<evidence type="ECO:0000256" key="5">
    <source>
        <dbReference type="ARBA" id="ARBA00004817"/>
    </source>
</evidence>
<dbReference type="SMART" id="SM00830">
    <property type="entry name" value="CM_2"/>
    <property type="match status" value="1"/>
</dbReference>
<name>A0ABY3X4V1_9GAMM</name>
<dbReference type="Gene3D" id="1.20.59.10">
    <property type="entry name" value="Chorismate mutase"/>
    <property type="match status" value="1"/>
</dbReference>
<dbReference type="SUPFAM" id="SSF53850">
    <property type="entry name" value="Periplasmic binding protein-like II"/>
    <property type="match status" value="1"/>
</dbReference>
<dbReference type="EC" id="4.2.1.51" evidence="7"/>
<dbReference type="PIRSF" id="PIRSF001500">
    <property type="entry name" value="Chor_mut_pdt_Ppr"/>
    <property type="match status" value="1"/>
</dbReference>
<dbReference type="GO" id="GO:0004664">
    <property type="term" value="F:prephenate dehydratase activity"/>
    <property type="evidence" value="ECO:0007669"/>
    <property type="project" value="UniProtKB-EC"/>
</dbReference>
<dbReference type="CDD" id="cd13630">
    <property type="entry name" value="PBP2_PDT_1"/>
    <property type="match status" value="1"/>
</dbReference>
<keyword evidence="15" id="KW-0511">Multifunctional enzyme</keyword>
<keyword evidence="24" id="KW-1185">Reference proteome</keyword>
<dbReference type="PROSITE" id="PS51671">
    <property type="entry name" value="ACT"/>
    <property type="match status" value="1"/>
</dbReference>
<dbReference type="Pfam" id="PF01842">
    <property type="entry name" value="ACT"/>
    <property type="match status" value="1"/>
</dbReference>
<gene>
    <name evidence="23" type="primary">pheA</name>
    <name evidence="23" type="ORF">MOV92_13825</name>
</gene>
<evidence type="ECO:0000313" key="23">
    <source>
        <dbReference type="EMBL" id="UNP27603.1"/>
    </source>
</evidence>
<feature type="domain" description="Chorismate mutase" evidence="20">
    <location>
        <begin position="47"/>
        <end position="139"/>
    </location>
</feature>
<accession>A0ABY3X4V1</accession>
<keyword evidence="11" id="KW-0057">Aromatic amino acid biosynthesis</keyword>
<evidence type="ECO:0000256" key="15">
    <source>
        <dbReference type="ARBA" id="ARBA00023268"/>
    </source>
</evidence>
<dbReference type="InterPro" id="IPR002701">
    <property type="entry name" value="CM_II_prokaryot"/>
</dbReference>
<dbReference type="InterPro" id="IPR045865">
    <property type="entry name" value="ACT-like_dom_sf"/>
</dbReference>
<evidence type="ECO:0000256" key="16">
    <source>
        <dbReference type="ARBA" id="ARBA00031175"/>
    </source>
</evidence>
<sequence>MTDKSSKTKKSQAKLPGKAKPAAANSAAENKPAGKAKPAAIEEAAPAAAIPDLATLRERIDGIDLHIQQLIGERAQFANQVGKAKGKLAAAVDYYRPEREAQVLRRVVDRNDGPLNDEVLVRLFREIMSACLAQQEPLKIGFLGPEGTHSQQAVYKHFGHSIHGLPLASIEEVFQEVEAGSADFGVVPVENSTQGTIQSTLDMFLTSKLKISGEVELRVHQHLLSRSGRIEDIERVYSHPQSFAQCKAWLRQYLPKAEKIAVSSNAEAARRARNADDAAAIAGASAGNVYGLRNVAGPIEDRPDNTTRFLVIGRELFTPSGNDRTSLLIFIKDEPGALYNVLSPFAKRGLSMNRIESRPGHTGRWQYAFFVDIGGHVQEPAMREALEELDELAHEVKVLGSYPVAIA</sequence>
<evidence type="ECO:0000256" key="7">
    <source>
        <dbReference type="ARBA" id="ARBA00013147"/>
    </source>
</evidence>
<evidence type="ECO:0000256" key="12">
    <source>
        <dbReference type="ARBA" id="ARBA00023222"/>
    </source>
</evidence>
<evidence type="ECO:0000256" key="17">
    <source>
        <dbReference type="ARBA" id="ARBA00031520"/>
    </source>
</evidence>
<comment type="pathway">
    <text evidence="4">Amino-acid biosynthesis; L-phenylalanine biosynthesis; phenylpyruvate from prephenate: step 1/1.</text>
</comment>
<dbReference type="CDD" id="cd04905">
    <property type="entry name" value="ACT_CM-PDT"/>
    <property type="match status" value="1"/>
</dbReference>
<dbReference type="SUPFAM" id="SSF55021">
    <property type="entry name" value="ACT-like"/>
    <property type="match status" value="1"/>
</dbReference>
<dbReference type="Pfam" id="PF01817">
    <property type="entry name" value="CM_2"/>
    <property type="match status" value="1"/>
</dbReference>
<dbReference type="RefSeq" id="WP_057943302.1">
    <property type="nucleotide sequence ID" value="NZ_CP011131.1"/>
</dbReference>
<evidence type="ECO:0000256" key="9">
    <source>
        <dbReference type="ARBA" id="ARBA00022490"/>
    </source>
</evidence>
<dbReference type="PROSITE" id="PS00857">
    <property type="entry name" value="PREPHENATE_DEHYDR_1"/>
    <property type="match status" value="1"/>
</dbReference>
<comment type="function">
    <text evidence="2">Catalyzes the Claisen rearrangement of chorismate to prephenate and the decarboxylation/dehydration of prephenate to phenylpyruvate.</text>
</comment>
<protein>
    <recommendedName>
        <fullName evidence="8">Bifunctional chorismate mutase/prephenate dehydratase</fullName>
        <ecNumber evidence="7">4.2.1.51</ecNumber>
        <ecNumber evidence="6">5.4.99.5</ecNumber>
    </recommendedName>
    <alternativeName>
        <fullName evidence="17">Chorismate mutase-prephenate dehydratase</fullName>
    </alternativeName>
    <alternativeName>
        <fullName evidence="16">p-protein</fullName>
    </alternativeName>
</protein>
<dbReference type="InterPro" id="IPR002912">
    <property type="entry name" value="ACT_dom"/>
</dbReference>
<dbReference type="PANTHER" id="PTHR21022">
    <property type="entry name" value="PREPHENATE DEHYDRATASE P PROTEIN"/>
    <property type="match status" value="1"/>
</dbReference>
<feature type="domain" description="Prephenate dehydratase" evidence="21">
    <location>
        <begin position="139"/>
        <end position="314"/>
    </location>
</feature>
<dbReference type="InterPro" id="IPR036979">
    <property type="entry name" value="CM_dom_sf"/>
</dbReference>
<keyword evidence="12" id="KW-0584">Phenylalanine biosynthesis</keyword>
<dbReference type="SUPFAM" id="SSF48600">
    <property type="entry name" value="Chorismate mutase II"/>
    <property type="match status" value="1"/>
</dbReference>
<comment type="pathway">
    <text evidence="5">Metabolic intermediate biosynthesis; prephenate biosynthesis; prephenate from chorismate: step 1/1.</text>
</comment>
<dbReference type="InterPro" id="IPR010957">
    <property type="entry name" value="G/b/e-P-prot_chorismate_mutase"/>
</dbReference>
<evidence type="ECO:0000256" key="3">
    <source>
        <dbReference type="ARBA" id="ARBA00004496"/>
    </source>
</evidence>
<proteinExistence type="predicted"/>
<feature type="region of interest" description="Disordered" evidence="19">
    <location>
        <begin position="1"/>
        <end position="40"/>
    </location>
</feature>
<dbReference type="Gene3D" id="3.40.190.10">
    <property type="entry name" value="Periplasmic binding protein-like II"/>
    <property type="match status" value="2"/>
</dbReference>
<dbReference type="Gene3D" id="3.30.70.260">
    <property type="match status" value="1"/>
</dbReference>
<evidence type="ECO:0000256" key="1">
    <source>
        <dbReference type="ARBA" id="ARBA00000824"/>
    </source>
</evidence>
<evidence type="ECO:0000256" key="10">
    <source>
        <dbReference type="ARBA" id="ARBA00022605"/>
    </source>
</evidence>
<evidence type="ECO:0000313" key="24">
    <source>
        <dbReference type="Proteomes" id="UP000829194"/>
    </source>
</evidence>
<feature type="compositionally biased region" description="Low complexity" evidence="19">
    <location>
        <begin position="13"/>
        <end position="40"/>
    </location>
</feature>
<evidence type="ECO:0000256" key="14">
    <source>
        <dbReference type="ARBA" id="ARBA00023239"/>
    </source>
</evidence>
<dbReference type="InterPro" id="IPR008242">
    <property type="entry name" value="Chor_mutase/pphenate_deHydtase"/>
</dbReference>
<evidence type="ECO:0000256" key="2">
    <source>
        <dbReference type="ARBA" id="ARBA00002364"/>
    </source>
</evidence>
<dbReference type="NCBIfam" id="TIGR01807">
    <property type="entry name" value="CM_P2"/>
    <property type="match status" value="1"/>
</dbReference>
<dbReference type="InterPro" id="IPR001086">
    <property type="entry name" value="Preph_deHydtase"/>
</dbReference>
<dbReference type="Pfam" id="PF00800">
    <property type="entry name" value="PDT"/>
    <property type="match status" value="1"/>
</dbReference>
<organism evidence="23 24">
    <name type="scientific">Lysobacter gummosus</name>
    <dbReference type="NCBI Taxonomy" id="262324"/>
    <lineage>
        <taxon>Bacteria</taxon>
        <taxon>Pseudomonadati</taxon>
        <taxon>Pseudomonadota</taxon>
        <taxon>Gammaproteobacteria</taxon>
        <taxon>Lysobacterales</taxon>
        <taxon>Lysobacteraceae</taxon>
        <taxon>Lysobacter</taxon>
    </lineage>
</organism>
<keyword evidence="13" id="KW-0413">Isomerase</keyword>
<evidence type="ECO:0000256" key="4">
    <source>
        <dbReference type="ARBA" id="ARBA00004741"/>
    </source>
</evidence>
<feature type="domain" description="ACT" evidence="22">
    <location>
        <begin position="326"/>
        <end position="403"/>
    </location>
</feature>
<evidence type="ECO:0000259" key="22">
    <source>
        <dbReference type="PROSITE" id="PS51671"/>
    </source>
</evidence>
<keyword evidence="14 23" id="KW-0456">Lyase</keyword>
<dbReference type="PROSITE" id="PS51171">
    <property type="entry name" value="PREPHENATE_DEHYDR_3"/>
    <property type="match status" value="1"/>
</dbReference>
<dbReference type="NCBIfam" id="NF008865">
    <property type="entry name" value="PRK11898.1"/>
    <property type="match status" value="1"/>
</dbReference>
<evidence type="ECO:0000256" key="8">
    <source>
        <dbReference type="ARBA" id="ARBA00014401"/>
    </source>
</evidence>
<dbReference type="PANTHER" id="PTHR21022:SF19">
    <property type="entry name" value="PREPHENATE DEHYDRATASE-RELATED"/>
    <property type="match status" value="1"/>
</dbReference>
<evidence type="ECO:0000256" key="13">
    <source>
        <dbReference type="ARBA" id="ARBA00023235"/>
    </source>
</evidence>
<dbReference type="EC" id="5.4.99.5" evidence="6"/>